<organism evidence="1 2">
    <name type="scientific">Entomomonas moraniae</name>
    <dbReference type="NCBI Taxonomy" id="2213226"/>
    <lineage>
        <taxon>Bacteria</taxon>
        <taxon>Pseudomonadati</taxon>
        <taxon>Pseudomonadota</taxon>
        <taxon>Gammaproteobacteria</taxon>
        <taxon>Pseudomonadales</taxon>
        <taxon>Pseudomonadaceae</taxon>
        <taxon>Entomomonas</taxon>
    </lineage>
</organism>
<evidence type="ECO:0000313" key="2">
    <source>
        <dbReference type="Proteomes" id="UP000273143"/>
    </source>
</evidence>
<dbReference type="InterPro" id="IPR010260">
    <property type="entry name" value="AlpA"/>
</dbReference>
<reference evidence="2" key="1">
    <citation type="submission" date="2018-06" db="EMBL/GenBank/DDBJ databases">
        <title>Complete genome of Pseudomonas insecticola strain QZS01.</title>
        <authorList>
            <person name="Wang J."/>
            <person name="Su Q."/>
        </authorList>
    </citation>
    <scope>NUCLEOTIDE SEQUENCE [LARGE SCALE GENOMIC DNA]</scope>
    <source>
        <strain evidence="2">QZS01</strain>
    </source>
</reference>
<name>A0A3Q9JLD0_9GAMM</name>
<dbReference type="EMBL" id="CP029822">
    <property type="protein sequence ID" value="AZS52224.1"/>
    <property type="molecule type" value="Genomic_DNA"/>
</dbReference>
<accession>A0A3Q9JLD0</accession>
<dbReference type="PANTHER" id="PTHR36154:SF1">
    <property type="entry name" value="DNA-BINDING TRANSCRIPTIONAL ACTIVATOR ALPA"/>
    <property type="match status" value="1"/>
</dbReference>
<dbReference type="Gene3D" id="1.10.238.160">
    <property type="match status" value="1"/>
</dbReference>
<dbReference type="Proteomes" id="UP000273143">
    <property type="component" value="Chromosome"/>
</dbReference>
<proteinExistence type="predicted"/>
<dbReference type="Pfam" id="PF05930">
    <property type="entry name" value="Phage_AlpA"/>
    <property type="match status" value="1"/>
</dbReference>
<protein>
    <submittedName>
        <fullName evidence="1">AlpA family transcriptional regulator</fullName>
    </submittedName>
</protein>
<sequence length="115" mass="13117">MHSSLSHSTHQTHLELDVISQVNQERQENAVSVDHSLRVLRIQQVAEKLSIGKSTIYDWLNPKSPRYDASFPKPIKLSAKSIGWLSSEVDAWLLKRVALTRITDLTEVEMESDIH</sequence>
<evidence type="ECO:0000313" key="1">
    <source>
        <dbReference type="EMBL" id="AZS52224.1"/>
    </source>
</evidence>
<dbReference type="KEGG" id="emo:DM558_09730"/>
<gene>
    <name evidence="1" type="ORF">DM558_09730</name>
</gene>
<keyword evidence="2" id="KW-1185">Reference proteome</keyword>
<dbReference type="PANTHER" id="PTHR36154">
    <property type="entry name" value="DNA-BINDING TRANSCRIPTIONAL ACTIVATOR ALPA"/>
    <property type="match status" value="1"/>
</dbReference>
<dbReference type="InterPro" id="IPR052931">
    <property type="entry name" value="Prophage_regulatory_activator"/>
</dbReference>
<dbReference type="AlphaFoldDB" id="A0A3Q9JLD0"/>